<dbReference type="RefSeq" id="XP_033657968.1">
    <property type="nucleotide sequence ID" value="XM_033801416.1"/>
</dbReference>
<dbReference type="GeneID" id="54554591"/>
<proteinExistence type="predicted"/>
<dbReference type="Proteomes" id="UP000800097">
    <property type="component" value="Unassembled WGS sequence"/>
</dbReference>
<dbReference type="Pfam" id="PF11654">
    <property type="entry name" value="NCE101"/>
    <property type="match status" value="1"/>
</dbReference>
<gene>
    <name evidence="1" type="ORF">EI97DRAFT_464384</name>
</gene>
<evidence type="ECO:0000313" key="2">
    <source>
        <dbReference type="Proteomes" id="UP000800097"/>
    </source>
</evidence>
<evidence type="ECO:0000313" key="1">
    <source>
        <dbReference type="EMBL" id="KAF2280430.1"/>
    </source>
</evidence>
<dbReference type="AlphaFoldDB" id="A0A6A6JUY2"/>
<protein>
    <recommendedName>
        <fullName evidence="3">Non-classical export protein 1</fullName>
    </recommendedName>
</protein>
<evidence type="ECO:0008006" key="3">
    <source>
        <dbReference type="Google" id="ProtNLM"/>
    </source>
</evidence>
<keyword evidence="2" id="KW-1185">Reference proteome</keyword>
<dbReference type="GO" id="GO:0009306">
    <property type="term" value="P:protein secretion"/>
    <property type="evidence" value="ECO:0007669"/>
    <property type="project" value="InterPro"/>
</dbReference>
<name>A0A6A6JUY2_WESOR</name>
<dbReference type="EMBL" id="ML986485">
    <property type="protein sequence ID" value="KAF2280430.1"/>
    <property type="molecule type" value="Genomic_DNA"/>
</dbReference>
<organism evidence="1 2">
    <name type="scientific">Westerdykella ornata</name>
    <dbReference type="NCBI Taxonomy" id="318751"/>
    <lineage>
        <taxon>Eukaryota</taxon>
        <taxon>Fungi</taxon>
        <taxon>Dikarya</taxon>
        <taxon>Ascomycota</taxon>
        <taxon>Pezizomycotina</taxon>
        <taxon>Dothideomycetes</taxon>
        <taxon>Pleosporomycetidae</taxon>
        <taxon>Pleosporales</taxon>
        <taxon>Sporormiaceae</taxon>
        <taxon>Westerdykella</taxon>
    </lineage>
</organism>
<reference evidence="1" key="1">
    <citation type="journal article" date="2020" name="Stud. Mycol.">
        <title>101 Dothideomycetes genomes: a test case for predicting lifestyles and emergence of pathogens.</title>
        <authorList>
            <person name="Haridas S."/>
            <person name="Albert R."/>
            <person name="Binder M."/>
            <person name="Bloem J."/>
            <person name="Labutti K."/>
            <person name="Salamov A."/>
            <person name="Andreopoulos B."/>
            <person name="Baker S."/>
            <person name="Barry K."/>
            <person name="Bills G."/>
            <person name="Bluhm B."/>
            <person name="Cannon C."/>
            <person name="Castanera R."/>
            <person name="Culley D."/>
            <person name="Daum C."/>
            <person name="Ezra D."/>
            <person name="Gonzalez J."/>
            <person name="Henrissat B."/>
            <person name="Kuo A."/>
            <person name="Liang C."/>
            <person name="Lipzen A."/>
            <person name="Lutzoni F."/>
            <person name="Magnuson J."/>
            <person name="Mondo S."/>
            <person name="Nolan M."/>
            <person name="Ohm R."/>
            <person name="Pangilinan J."/>
            <person name="Park H.-J."/>
            <person name="Ramirez L."/>
            <person name="Alfaro M."/>
            <person name="Sun H."/>
            <person name="Tritt A."/>
            <person name="Yoshinaga Y."/>
            <person name="Zwiers L.-H."/>
            <person name="Turgeon B."/>
            <person name="Goodwin S."/>
            <person name="Spatafora J."/>
            <person name="Crous P."/>
            <person name="Grigoriev I."/>
        </authorList>
    </citation>
    <scope>NUCLEOTIDE SEQUENCE</scope>
    <source>
        <strain evidence="1">CBS 379.55</strain>
    </source>
</reference>
<dbReference type="InterPro" id="IPR024242">
    <property type="entry name" value="NCE101"/>
</dbReference>
<dbReference type="OrthoDB" id="2155101at2759"/>
<sequence length="69" mass="7688">MAYQYIISKTIDPLFAISIGLAAAVNRIHREEKDAGRTVGQSVEVLKRRVGIAWEGGWRGFGAEREGER</sequence>
<accession>A0A6A6JUY2</accession>